<dbReference type="AlphaFoldDB" id="I4YY07"/>
<feature type="region of interest" description="Disordered" evidence="1">
    <location>
        <begin position="155"/>
        <end position="191"/>
    </location>
</feature>
<accession>I4YY07</accession>
<name>I4YY07_9HYPH</name>
<evidence type="ECO:0000256" key="1">
    <source>
        <dbReference type="SAM" id="MobiDB-lite"/>
    </source>
</evidence>
<dbReference type="PATRIC" id="fig|864069.3.peg.2697"/>
<reference evidence="2 3" key="1">
    <citation type="submission" date="2012-02" db="EMBL/GenBank/DDBJ databases">
        <title>Improved High-Quality Draft sequence of Microvirga sp. WSM3557.</title>
        <authorList>
            <consortium name="US DOE Joint Genome Institute"/>
            <person name="Lucas S."/>
            <person name="Han J."/>
            <person name="Lapidus A."/>
            <person name="Cheng J.-F."/>
            <person name="Goodwin L."/>
            <person name="Pitluck S."/>
            <person name="Peters L."/>
            <person name="Zhang X."/>
            <person name="Detter J.C."/>
            <person name="Han C."/>
            <person name="Tapia R."/>
            <person name="Land M."/>
            <person name="Hauser L."/>
            <person name="Kyrpides N."/>
            <person name="Ivanova N."/>
            <person name="Pagani I."/>
            <person name="Brau L."/>
            <person name="Yates R."/>
            <person name="O'Hara G."/>
            <person name="Rui T."/>
            <person name="Howieson J."/>
            <person name="Reeve W."/>
            <person name="Woyke T."/>
        </authorList>
    </citation>
    <scope>NUCLEOTIDE SEQUENCE [LARGE SCALE GENOMIC DNA]</scope>
    <source>
        <strain evidence="2 3">WSM3557</strain>
    </source>
</reference>
<protein>
    <submittedName>
        <fullName evidence="2">Uncharacterized protein</fullName>
    </submittedName>
</protein>
<dbReference type="Proteomes" id="UP000003947">
    <property type="component" value="Unassembled WGS sequence"/>
</dbReference>
<feature type="region of interest" description="Disordered" evidence="1">
    <location>
        <begin position="26"/>
        <end position="66"/>
    </location>
</feature>
<evidence type="ECO:0000313" key="3">
    <source>
        <dbReference type="Proteomes" id="UP000003947"/>
    </source>
</evidence>
<sequence precursor="true">MTTWLSFPAGAQRRGRESMARRLIVDPLPSLRSSGMTPPHGQDHPRRHHRPCAGDPDPNGAAPHRIGMAGTRPAMTGWVPGDGFLSKSSTLGPAACAASLSGDRGWRVGQPGSLVSENGRAELLVPHGTFRRLDLDQHRAAKGLPSQVCETCGRTVPHPTTATPRERAPRQAGMGNDIAKVHPPVKNKVRT</sequence>
<dbReference type="HOGENOM" id="CLU_1420033_0_0_5"/>
<dbReference type="EMBL" id="JH660642">
    <property type="protein sequence ID" value="EIM28849.1"/>
    <property type="molecule type" value="Genomic_DNA"/>
</dbReference>
<proteinExistence type="predicted"/>
<keyword evidence="3" id="KW-1185">Reference proteome</keyword>
<gene>
    <name evidence="2" type="ORF">MicloDRAFT_00024940</name>
</gene>
<evidence type="ECO:0000313" key="2">
    <source>
        <dbReference type="EMBL" id="EIM28849.1"/>
    </source>
</evidence>
<organism evidence="2 3">
    <name type="scientific">Microvirga lotononidis</name>
    <dbReference type="NCBI Taxonomy" id="864069"/>
    <lineage>
        <taxon>Bacteria</taxon>
        <taxon>Pseudomonadati</taxon>
        <taxon>Pseudomonadota</taxon>
        <taxon>Alphaproteobacteria</taxon>
        <taxon>Hyphomicrobiales</taxon>
        <taxon>Methylobacteriaceae</taxon>
        <taxon>Microvirga</taxon>
    </lineage>
</organism>